<comment type="caution">
    <text evidence="1">The sequence shown here is derived from an EMBL/GenBank/DDBJ whole genome shotgun (WGS) entry which is preliminary data.</text>
</comment>
<dbReference type="SUPFAM" id="SSF56784">
    <property type="entry name" value="HAD-like"/>
    <property type="match status" value="1"/>
</dbReference>
<evidence type="ECO:0000313" key="1">
    <source>
        <dbReference type="EMBL" id="KAB7848474.1"/>
    </source>
</evidence>
<proteinExistence type="predicted"/>
<sequence length="212" mass="22688">MSRLHLFDLDGTLLHGSAAAIEISRQLGCEREIDALERDFFDGLIDPAGFAAAACALWGEALTDAVVSAAFESAPWLEGIKDVWADIEARGERCAVISLSPQFFVERLTGWGAHATRGSRWPAIPFREPVDPAGILNAEAKVRIADELCAAYGLTRADCVAYGDSMSDARLFAAVPVSVAVNADHHVRDVASLAYNGLDLREAYALVADGRG</sequence>
<dbReference type="Proteomes" id="UP000327000">
    <property type="component" value="Unassembled WGS sequence"/>
</dbReference>
<dbReference type="OrthoDB" id="3615082at2"/>
<name>A0A5N5WB92_STRMB</name>
<keyword evidence="1" id="KW-0378">Hydrolase</keyword>
<reference evidence="1 2" key="1">
    <citation type="journal article" date="2019" name="Microb. Cell Fact.">
        <title>Exploring novel herbicidin analogues by transcriptional regulator overexpression and MS/MS molecular networking.</title>
        <authorList>
            <person name="Shi Y."/>
            <person name="Gu R."/>
            <person name="Li Y."/>
            <person name="Wang X."/>
            <person name="Ren W."/>
            <person name="Li X."/>
            <person name="Wang L."/>
            <person name="Xie Y."/>
            <person name="Hong B."/>
        </authorList>
    </citation>
    <scope>NUCLEOTIDE SEQUENCE [LARGE SCALE GENOMIC DNA]</scope>
    <source>
        <strain evidence="1 2">US-43</strain>
    </source>
</reference>
<gene>
    <name evidence="1" type="ORF">FRZ00_09255</name>
</gene>
<dbReference type="RefSeq" id="WP_152263076.1">
    <property type="nucleotide sequence ID" value="NZ_VOKX01000014.1"/>
</dbReference>
<organism evidence="1 2">
    <name type="scientific">Streptomyces mobaraensis</name>
    <name type="common">Streptoverticillium mobaraense</name>
    <dbReference type="NCBI Taxonomy" id="35621"/>
    <lineage>
        <taxon>Bacteria</taxon>
        <taxon>Bacillati</taxon>
        <taxon>Actinomycetota</taxon>
        <taxon>Actinomycetes</taxon>
        <taxon>Kitasatosporales</taxon>
        <taxon>Streptomycetaceae</taxon>
        <taxon>Streptomyces</taxon>
    </lineage>
</organism>
<dbReference type="AlphaFoldDB" id="A0A5N5WB92"/>
<protein>
    <submittedName>
        <fullName evidence="1">Hydrolase</fullName>
    </submittedName>
</protein>
<evidence type="ECO:0000313" key="2">
    <source>
        <dbReference type="Proteomes" id="UP000327000"/>
    </source>
</evidence>
<dbReference type="InterPro" id="IPR023214">
    <property type="entry name" value="HAD_sf"/>
</dbReference>
<dbReference type="Gene3D" id="3.40.50.1000">
    <property type="entry name" value="HAD superfamily/HAD-like"/>
    <property type="match status" value="1"/>
</dbReference>
<dbReference type="InterPro" id="IPR036412">
    <property type="entry name" value="HAD-like_sf"/>
</dbReference>
<dbReference type="Pfam" id="PF12710">
    <property type="entry name" value="HAD"/>
    <property type="match status" value="1"/>
</dbReference>
<dbReference type="EMBL" id="VOKX01000014">
    <property type="protein sequence ID" value="KAB7848474.1"/>
    <property type="molecule type" value="Genomic_DNA"/>
</dbReference>
<dbReference type="GO" id="GO:0016787">
    <property type="term" value="F:hydrolase activity"/>
    <property type="evidence" value="ECO:0007669"/>
    <property type="project" value="UniProtKB-KW"/>
</dbReference>
<accession>A0A5N5WB92</accession>
<keyword evidence="2" id="KW-1185">Reference proteome</keyword>